<reference evidence="1 2" key="1">
    <citation type="journal article" date="2014" name="Nature">
        <title>Sequential evolution of bacterial morphology by co-option of a developmental regulator.</title>
        <authorList>
            <person name="Jiang C."/>
            <person name="Brown P.J."/>
            <person name="Ducret A."/>
            <person name="Brun Y.V."/>
        </authorList>
    </citation>
    <scope>NUCLEOTIDE SEQUENCE [LARGE SCALE GENOMIC DNA]</scope>
    <source>
        <strain evidence="1 2">DSM 16100</strain>
    </source>
</reference>
<accession>V4PVM9</accession>
<evidence type="ECO:0000313" key="2">
    <source>
        <dbReference type="Proteomes" id="UP000017837"/>
    </source>
</evidence>
<keyword evidence="2" id="KW-1185">Reference proteome</keyword>
<organism evidence="1 2">
    <name type="scientific">Asticcacaulis benevestitus DSM 16100 = ATCC BAA-896</name>
    <dbReference type="NCBI Taxonomy" id="1121022"/>
    <lineage>
        <taxon>Bacteria</taxon>
        <taxon>Pseudomonadati</taxon>
        <taxon>Pseudomonadota</taxon>
        <taxon>Alphaproteobacteria</taxon>
        <taxon>Caulobacterales</taxon>
        <taxon>Caulobacteraceae</taxon>
        <taxon>Asticcacaulis</taxon>
    </lineage>
</organism>
<comment type="caution">
    <text evidence="1">The sequence shown here is derived from an EMBL/GenBank/DDBJ whole genome shotgun (WGS) entry which is preliminary data.</text>
</comment>
<name>V4PVM9_9CAUL</name>
<sequence>MGKMSISLDEQSRAWITGQTEDAETYVNALVHQDQLRKAAEAELRDLLENARNSGVTNRTPQQIMMDVQAELKLSGRV</sequence>
<dbReference type="Proteomes" id="UP000017837">
    <property type="component" value="Unassembled WGS sequence"/>
</dbReference>
<proteinExistence type="predicted"/>
<protein>
    <recommendedName>
        <fullName evidence="3">Addiction module antitoxin</fullName>
    </recommendedName>
</protein>
<evidence type="ECO:0008006" key="3">
    <source>
        <dbReference type="Google" id="ProtNLM"/>
    </source>
</evidence>
<dbReference type="AlphaFoldDB" id="V4PVM9"/>
<gene>
    <name evidence="1" type="ORF">ABENE_08700</name>
</gene>
<dbReference type="RefSeq" id="WP_018080923.1">
    <property type="nucleotide sequence ID" value="NZ_AQWM01000003.1"/>
</dbReference>
<evidence type="ECO:0000313" key="1">
    <source>
        <dbReference type="EMBL" id="ESQ92446.1"/>
    </source>
</evidence>
<dbReference type="STRING" id="1121022.GCA_000376105_01258"/>
<dbReference type="EMBL" id="AWGB01000013">
    <property type="protein sequence ID" value="ESQ92446.1"/>
    <property type="molecule type" value="Genomic_DNA"/>
</dbReference>
<dbReference type="PATRIC" id="fig|1121022.4.peg.1751"/>